<feature type="chain" id="PRO_5040349140" evidence="1">
    <location>
        <begin position="25"/>
        <end position="113"/>
    </location>
</feature>
<proteinExistence type="predicted"/>
<accession>A0A9N9D6D8</accession>
<protein>
    <submittedName>
        <fullName evidence="2">3027_t:CDS:1</fullName>
    </submittedName>
</protein>
<organism evidence="2 3">
    <name type="scientific">Funneliformis caledonium</name>
    <dbReference type="NCBI Taxonomy" id="1117310"/>
    <lineage>
        <taxon>Eukaryota</taxon>
        <taxon>Fungi</taxon>
        <taxon>Fungi incertae sedis</taxon>
        <taxon>Mucoromycota</taxon>
        <taxon>Glomeromycotina</taxon>
        <taxon>Glomeromycetes</taxon>
        <taxon>Glomerales</taxon>
        <taxon>Glomeraceae</taxon>
        <taxon>Funneliformis</taxon>
    </lineage>
</organism>
<evidence type="ECO:0000256" key="1">
    <source>
        <dbReference type="SAM" id="SignalP"/>
    </source>
</evidence>
<reference evidence="2" key="1">
    <citation type="submission" date="2021-06" db="EMBL/GenBank/DDBJ databases">
        <authorList>
            <person name="Kallberg Y."/>
            <person name="Tangrot J."/>
            <person name="Rosling A."/>
        </authorList>
    </citation>
    <scope>NUCLEOTIDE SEQUENCE</scope>
    <source>
        <strain evidence="2">UK204</strain>
    </source>
</reference>
<name>A0A9N9D6D8_9GLOM</name>
<dbReference type="OrthoDB" id="2307522at2759"/>
<comment type="caution">
    <text evidence="2">The sequence shown here is derived from an EMBL/GenBank/DDBJ whole genome shotgun (WGS) entry which is preliminary data.</text>
</comment>
<evidence type="ECO:0000313" key="2">
    <source>
        <dbReference type="EMBL" id="CAG8628523.1"/>
    </source>
</evidence>
<gene>
    <name evidence="2" type="ORF">FCALED_LOCUS9938</name>
</gene>
<evidence type="ECO:0000313" key="3">
    <source>
        <dbReference type="Proteomes" id="UP000789570"/>
    </source>
</evidence>
<dbReference type="EMBL" id="CAJVPQ010003468">
    <property type="protein sequence ID" value="CAG8628523.1"/>
    <property type="molecule type" value="Genomic_DNA"/>
</dbReference>
<dbReference type="Proteomes" id="UP000789570">
    <property type="component" value="Unassembled WGS sequence"/>
</dbReference>
<keyword evidence="1" id="KW-0732">Signal</keyword>
<dbReference type="AlphaFoldDB" id="A0A9N9D6D8"/>
<feature type="signal peptide" evidence="1">
    <location>
        <begin position="1"/>
        <end position="24"/>
    </location>
</feature>
<keyword evidence="3" id="KW-1185">Reference proteome</keyword>
<sequence>MKIIKKLNLALVIAVVVFITFASSLPNLKRDDYSREFKEGTSLTKRQYQCPAGYYLCKYGGCCYGTSVCYPSNVPGVKYVCDNNCGYNPVNCGDGTCCRNGQRCTSDGYCEFY</sequence>